<evidence type="ECO:0008006" key="5">
    <source>
        <dbReference type="Google" id="ProtNLM"/>
    </source>
</evidence>
<keyword evidence="4" id="KW-1185">Reference proteome</keyword>
<proteinExistence type="predicted"/>
<evidence type="ECO:0000313" key="4">
    <source>
        <dbReference type="Proteomes" id="UP000799438"/>
    </source>
</evidence>
<dbReference type="Proteomes" id="UP000799438">
    <property type="component" value="Unassembled WGS sequence"/>
</dbReference>
<dbReference type="RefSeq" id="XP_033393635.1">
    <property type="nucleotide sequence ID" value="XM_033543512.1"/>
</dbReference>
<feature type="chain" id="PRO_5025437470" description="Secreted protein" evidence="2">
    <location>
        <begin position="30"/>
        <end position="188"/>
    </location>
</feature>
<keyword evidence="2" id="KW-0732">Signal</keyword>
<gene>
    <name evidence="3" type="ORF">K452DRAFT_312049</name>
</gene>
<feature type="signal peptide" evidence="2">
    <location>
        <begin position="1"/>
        <end position="29"/>
    </location>
</feature>
<feature type="region of interest" description="Disordered" evidence="1">
    <location>
        <begin position="79"/>
        <end position="114"/>
    </location>
</feature>
<protein>
    <recommendedName>
        <fullName evidence="5">Secreted protein</fullName>
    </recommendedName>
</protein>
<evidence type="ECO:0000313" key="3">
    <source>
        <dbReference type="EMBL" id="KAF2137920.1"/>
    </source>
</evidence>
<dbReference type="AlphaFoldDB" id="A0A6A6B1J7"/>
<evidence type="ECO:0000256" key="2">
    <source>
        <dbReference type="SAM" id="SignalP"/>
    </source>
</evidence>
<dbReference type="GeneID" id="54301009"/>
<accession>A0A6A6B1J7</accession>
<sequence length="188" mass="21205">MLVPALPALLVLVVMLSLLLLLVSQQCSSKDRQGDLLRGLPWCVSERRSVRAGRRSRSYQGCRQRSCLLAHAMYVRATDLPNPSVRRHPRATPPSDNHHPTPAPRELSSSTSNKAIYKQRVERSSSQTLMPSMHDQDFLNRHQLPCQPLSGKTPCDNQQAHPQRLKATVMLELFVPISESHQSSERFP</sequence>
<name>A0A6A6B1J7_9PEZI</name>
<organism evidence="3 4">
    <name type="scientific">Aplosporella prunicola CBS 121167</name>
    <dbReference type="NCBI Taxonomy" id="1176127"/>
    <lineage>
        <taxon>Eukaryota</taxon>
        <taxon>Fungi</taxon>
        <taxon>Dikarya</taxon>
        <taxon>Ascomycota</taxon>
        <taxon>Pezizomycotina</taxon>
        <taxon>Dothideomycetes</taxon>
        <taxon>Dothideomycetes incertae sedis</taxon>
        <taxon>Botryosphaeriales</taxon>
        <taxon>Aplosporellaceae</taxon>
        <taxon>Aplosporella</taxon>
    </lineage>
</organism>
<dbReference type="EMBL" id="ML995499">
    <property type="protein sequence ID" value="KAF2137920.1"/>
    <property type="molecule type" value="Genomic_DNA"/>
</dbReference>
<evidence type="ECO:0000256" key="1">
    <source>
        <dbReference type="SAM" id="MobiDB-lite"/>
    </source>
</evidence>
<reference evidence="3" key="1">
    <citation type="journal article" date="2020" name="Stud. Mycol.">
        <title>101 Dothideomycetes genomes: a test case for predicting lifestyles and emergence of pathogens.</title>
        <authorList>
            <person name="Haridas S."/>
            <person name="Albert R."/>
            <person name="Binder M."/>
            <person name="Bloem J."/>
            <person name="Labutti K."/>
            <person name="Salamov A."/>
            <person name="Andreopoulos B."/>
            <person name="Baker S."/>
            <person name="Barry K."/>
            <person name="Bills G."/>
            <person name="Bluhm B."/>
            <person name="Cannon C."/>
            <person name="Castanera R."/>
            <person name="Culley D."/>
            <person name="Daum C."/>
            <person name="Ezra D."/>
            <person name="Gonzalez J."/>
            <person name="Henrissat B."/>
            <person name="Kuo A."/>
            <person name="Liang C."/>
            <person name="Lipzen A."/>
            <person name="Lutzoni F."/>
            <person name="Magnuson J."/>
            <person name="Mondo S."/>
            <person name="Nolan M."/>
            <person name="Ohm R."/>
            <person name="Pangilinan J."/>
            <person name="Park H.-J."/>
            <person name="Ramirez L."/>
            <person name="Alfaro M."/>
            <person name="Sun H."/>
            <person name="Tritt A."/>
            <person name="Yoshinaga Y."/>
            <person name="Zwiers L.-H."/>
            <person name="Turgeon B."/>
            <person name="Goodwin S."/>
            <person name="Spatafora J."/>
            <person name="Crous P."/>
            <person name="Grigoriev I."/>
        </authorList>
    </citation>
    <scope>NUCLEOTIDE SEQUENCE</scope>
    <source>
        <strain evidence="3">CBS 121167</strain>
    </source>
</reference>